<name>A0A059F597_9MICR</name>
<feature type="transmembrane region" description="Helical" evidence="1">
    <location>
        <begin position="12"/>
        <end position="34"/>
    </location>
</feature>
<gene>
    <name evidence="2" type="ORF">H312_00431</name>
</gene>
<reference evidence="2 3" key="2">
    <citation type="submission" date="2014-03" db="EMBL/GenBank/DDBJ databases">
        <title>The Genome Sequence of Anncaliia algerae insect isolate PRA339.</title>
        <authorList>
            <consortium name="The Broad Institute Genome Sequencing Platform"/>
            <consortium name="The Broad Institute Genome Sequencing Center for Infectious Disease"/>
            <person name="Cuomo C."/>
            <person name="Becnel J."/>
            <person name="Sanscrainte N."/>
            <person name="Walker B."/>
            <person name="Young S.K."/>
            <person name="Zeng Q."/>
            <person name="Gargeya S."/>
            <person name="Fitzgerald M."/>
            <person name="Haas B."/>
            <person name="Abouelleil A."/>
            <person name="Alvarado L."/>
            <person name="Arachchi H.M."/>
            <person name="Berlin A.M."/>
            <person name="Chapman S.B."/>
            <person name="Dewar J."/>
            <person name="Goldberg J."/>
            <person name="Griggs A."/>
            <person name="Gujja S."/>
            <person name="Hansen M."/>
            <person name="Howarth C."/>
            <person name="Imamovic A."/>
            <person name="Larimer J."/>
            <person name="McCowan C."/>
            <person name="Murphy C."/>
            <person name="Neiman D."/>
            <person name="Pearson M."/>
            <person name="Priest M."/>
            <person name="Roberts A."/>
            <person name="Saif S."/>
            <person name="Shea T."/>
            <person name="Sisk P."/>
            <person name="Sykes S."/>
            <person name="Wortman J."/>
            <person name="Nusbaum C."/>
            <person name="Birren B."/>
        </authorList>
    </citation>
    <scope>NUCLEOTIDE SEQUENCE [LARGE SCALE GENOMIC DNA]</scope>
    <source>
        <strain evidence="2 3">PRA339</strain>
    </source>
</reference>
<dbReference type="HOGENOM" id="CLU_874268_0_0_1"/>
<protein>
    <submittedName>
        <fullName evidence="2">Uncharacterized protein</fullName>
    </submittedName>
</protein>
<keyword evidence="1" id="KW-0812">Transmembrane</keyword>
<dbReference type="OrthoDB" id="10284473at2759"/>
<evidence type="ECO:0000313" key="2">
    <source>
        <dbReference type="EMBL" id="KCZ82154.1"/>
    </source>
</evidence>
<proteinExistence type="predicted"/>
<keyword evidence="1" id="KW-1133">Transmembrane helix</keyword>
<evidence type="ECO:0000256" key="1">
    <source>
        <dbReference type="SAM" id="Phobius"/>
    </source>
</evidence>
<reference evidence="3" key="1">
    <citation type="submission" date="2013-02" db="EMBL/GenBank/DDBJ databases">
        <authorList>
            <consortium name="The Broad Institute Genome Sequencing Platform"/>
            <person name="Cuomo C."/>
            <person name="Becnel J."/>
            <person name="Sanscrainte N."/>
            <person name="Walker B."/>
            <person name="Young S.K."/>
            <person name="Zeng Q."/>
            <person name="Gargeya S."/>
            <person name="Fitzgerald M."/>
            <person name="Haas B."/>
            <person name="Abouelleil A."/>
            <person name="Alvarado L."/>
            <person name="Arachchi H.M."/>
            <person name="Berlin A.M."/>
            <person name="Chapman S.B."/>
            <person name="Dewar J."/>
            <person name="Goldberg J."/>
            <person name="Griggs A."/>
            <person name="Gujja S."/>
            <person name="Hansen M."/>
            <person name="Howarth C."/>
            <person name="Imamovic A."/>
            <person name="Larimer J."/>
            <person name="McCowan C."/>
            <person name="Murphy C."/>
            <person name="Neiman D."/>
            <person name="Pearson M."/>
            <person name="Priest M."/>
            <person name="Roberts A."/>
            <person name="Saif S."/>
            <person name="Shea T."/>
            <person name="Sisk P."/>
            <person name="Sykes S."/>
            <person name="Wortman J."/>
            <person name="Nusbaum C."/>
            <person name="Birren B."/>
        </authorList>
    </citation>
    <scope>NUCLEOTIDE SEQUENCE [LARGE SCALE GENOMIC DNA]</scope>
    <source>
        <strain evidence="3">PRA339</strain>
    </source>
</reference>
<dbReference type="AlphaFoldDB" id="A0A059F597"/>
<dbReference type="Proteomes" id="UP000030655">
    <property type="component" value="Unassembled WGS sequence"/>
</dbReference>
<evidence type="ECO:0000313" key="3">
    <source>
        <dbReference type="Proteomes" id="UP000030655"/>
    </source>
</evidence>
<keyword evidence="1" id="KW-0472">Membrane</keyword>
<dbReference type="VEuPathDB" id="MicrosporidiaDB:H312_00431"/>
<accession>A0A059F597</accession>
<dbReference type="EMBL" id="KK365132">
    <property type="protein sequence ID" value="KCZ82154.1"/>
    <property type="molecule type" value="Genomic_DNA"/>
</dbReference>
<keyword evidence="3" id="KW-1185">Reference proteome</keyword>
<organism evidence="2 3">
    <name type="scientific">Anncaliia algerae PRA339</name>
    <dbReference type="NCBI Taxonomy" id="1288291"/>
    <lineage>
        <taxon>Eukaryota</taxon>
        <taxon>Fungi</taxon>
        <taxon>Fungi incertae sedis</taxon>
        <taxon>Microsporidia</taxon>
        <taxon>Tubulinosematoidea</taxon>
        <taxon>Tubulinosematidae</taxon>
        <taxon>Anncaliia</taxon>
    </lineage>
</organism>
<sequence length="318" mass="37459">MSIMLGIHKRKFIGVTIYQWLFAIIGAGGLIYVYNSYRNKAISHEPFKAPSNFKPKLRSYDFIVTAFRILEPYKSCFSEIKFKGKNEMDFIFNHLSGNTTESNDLNYVFDTLIEMLRNKYFNKKTIKTPELFCGVLLRKILDEELEGKTFTIDDFLESKFIKNFCLIFQSDNSYGLFPFLLSENSHLFITVTEDHFKIEINEKSFKNDAKCVHVPNYIIFTFSNEDFNKGDYGINFKRILKRKTIVPLKIVSSSKKKKLISRFDLSMFTCLNTSSKYYQAVCYDDKELTLYENNRKCKVDKSTLRFYPRTIIFKKNKN</sequence>